<accession>A0A2S8FKV0</accession>
<organism evidence="1 2">
    <name type="scientific">Blastopirellula marina</name>
    <dbReference type="NCBI Taxonomy" id="124"/>
    <lineage>
        <taxon>Bacteria</taxon>
        <taxon>Pseudomonadati</taxon>
        <taxon>Planctomycetota</taxon>
        <taxon>Planctomycetia</taxon>
        <taxon>Pirellulales</taxon>
        <taxon>Pirellulaceae</taxon>
        <taxon>Blastopirellula</taxon>
    </lineage>
</organism>
<sequence>MPRRSTPRRNRIESYQLAEIHRLRSAGRTQLEIQRITGISRTTIHRILSQQAAESLPEEPPKDDAINYFDGPVERCPRCGRKVHMPCMPCRVNSMMQSGQVKTSEIQEIDRRQVARDW</sequence>
<dbReference type="EMBL" id="PUHY01000012">
    <property type="protein sequence ID" value="PQO32805.1"/>
    <property type="molecule type" value="Genomic_DNA"/>
</dbReference>
<evidence type="ECO:0008006" key="3">
    <source>
        <dbReference type="Google" id="ProtNLM"/>
    </source>
</evidence>
<reference evidence="1 2" key="1">
    <citation type="submission" date="2018-02" db="EMBL/GenBank/DDBJ databases">
        <title>Comparative genomes isolates from brazilian mangrove.</title>
        <authorList>
            <person name="Araujo J.E."/>
            <person name="Taketani R.G."/>
            <person name="Silva M.C.P."/>
            <person name="Loureco M.V."/>
            <person name="Andreote F.D."/>
        </authorList>
    </citation>
    <scope>NUCLEOTIDE SEQUENCE [LARGE SCALE GENOMIC DNA]</scope>
    <source>
        <strain evidence="1 2">Hex-1 MGV</strain>
    </source>
</reference>
<evidence type="ECO:0000313" key="1">
    <source>
        <dbReference type="EMBL" id="PQO32805.1"/>
    </source>
</evidence>
<comment type="caution">
    <text evidence="1">The sequence shown here is derived from an EMBL/GenBank/DDBJ whole genome shotgun (WGS) entry which is preliminary data.</text>
</comment>
<gene>
    <name evidence="1" type="ORF">C5Y83_21710</name>
</gene>
<dbReference type="OrthoDB" id="281268at2"/>
<dbReference type="Gene3D" id="1.10.10.60">
    <property type="entry name" value="Homeodomain-like"/>
    <property type="match status" value="1"/>
</dbReference>
<proteinExistence type="predicted"/>
<dbReference type="RefSeq" id="WP_105331817.1">
    <property type="nucleotide sequence ID" value="NZ_PUHY01000012.1"/>
</dbReference>
<dbReference type="AlphaFoldDB" id="A0A2S8FKV0"/>
<evidence type="ECO:0000313" key="2">
    <source>
        <dbReference type="Proteomes" id="UP000238322"/>
    </source>
</evidence>
<name>A0A2S8FKV0_9BACT</name>
<dbReference type="Proteomes" id="UP000238322">
    <property type="component" value="Unassembled WGS sequence"/>
</dbReference>
<protein>
    <recommendedName>
        <fullName evidence="3">Resolvase HTH domain-containing protein</fullName>
    </recommendedName>
</protein>